<name>A0A7M2GR49_SPHSA</name>
<geneLocation type="plasmid" evidence="1 2">
    <name>p1</name>
</geneLocation>
<dbReference type="KEGG" id="sbar:H5V43_21870"/>
<dbReference type="Proteomes" id="UP000593663">
    <property type="component" value="Plasmid p1"/>
</dbReference>
<proteinExistence type="predicted"/>
<reference evidence="2" key="1">
    <citation type="submission" date="2020-08" db="EMBL/GenBank/DDBJ databases">
        <title>Complete genome sequence of Sphingobium barthaii strain KK22, a high-molecular-weight polycyclic aromatic hydrocarbon-degrading soil bacterium.</title>
        <authorList>
            <person name="Mori J.F."/>
            <person name="Kanaly R.A."/>
        </authorList>
    </citation>
    <scope>NUCLEOTIDE SEQUENCE [LARGE SCALE GENOMIC DNA]</scope>
    <source>
        <strain evidence="2">KK22</strain>
        <plasmid evidence="2">p1</plasmid>
    </source>
</reference>
<gene>
    <name evidence="1" type="ORF">H5V43_21870</name>
</gene>
<evidence type="ECO:0000313" key="1">
    <source>
        <dbReference type="EMBL" id="QOT74522.1"/>
    </source>
</evidence>
<dbReference type="AlphaFoldDB" id="A0A7M2GR49"/>
<keyword evidence="1" id="KW-0614">Plasmid</keyword>
<organism evidence="1 2">
    <name type="scientific">Sphingobium fuliginis (strain ATCC 27551)</name>
    <dbReference type="NCBI Taxonomy" id="336203"/>
    <lineage>
        <taxon>Bacteria</taxon>
        <taxon>Pseudomonadati</taxon>
        <taxon>Pseudomonadota</taxon>
        <taxon>Alphaproteobacteria</taxon>
        <taxon>Sphingomonadales</taxon>
        <taxon>Sphingomonadaceae</taxon>
        <taxon>Sphingobium</taxon>
    </lineage>
</organism>
<sequence>MSITFRVATNADDRAGPVAAITARHLAAFRHYLREEGSRMGTILLYPDRPDDDYLGYHFEARICPLALASVVRAFDHDADVIQVLEEAQFQGRRVRVHRAEADRSIRIRLALTSDLGLEINPENLNASTHFDTKPSDVLIAFETAVKRIASEECRGNTSEAYEVYASRVSAAIDGLLEGLDPVNRDEAIRIAERYDYHSQAERDADYDPNACALTGIDIDYCHCGRHP</sequence>
<protein>
    <submittedName>
        <fullName evidence="1">Uncharacterized protein</fullName>
    </submittedName>
</protein>
<dbReference type="RefSeq" id="WP_025548979.1">
    <property type="nucleotide sequence ID" value="NZ_BATN01000031.1"/>
</dbReference>
<evidence type="ECO:0000313" key="2">
    <source>
        <dbReference type="Proteomes" id="UP000593663"/>
    </source>
</evidence>
<dbReference type="EMBL" id="CP060037">
    <property type="protein sequence ID" value="QOT74522.1"/>
    <property type="molecule type" value="Genomic_DNA"/>
</dbReference>
<accession>A0A7M2GR49</accession>